<dbReference type="AlphaFoldDB" id="A0A917AGV4"/>
<sequence>MRIGVSAFVWAESISLTSWGNNEAVICSEGAEFRKFGEKGRVFEILKNGNSLQKNA</sequence>
<keyword evidence="2" id="KW-1185">Reference proteome</keyword>
<accession>A0A917AGV4</accession>
<evidence type="ECO:0000313" key="2">
    <source>
        <dbReference type="Proteomes" id="UP000606730"/>
    </source>
</evidence>
<dbReference type="Proteomes" id="UP000606730">
    <property type="component" value="Unassembled WGS sequence"/>
</dbReference>
<organism evidence="1 2">
    <name type="scientific">Actibacterium pelagium</name>
    <dbReference type="NCBI Taxonomy" id="2029103"/>
    <lineage>
        <taxon>Bacteria</taxon>
        <taxon>Pseudomonadati</taxon>
        <taxon>Pseudomonadota</taxon>
        <taxon>Alphaproteobacteria</taxon>
        <taxon>Rhodobacterales</taxon>
        <taxon>Roseobacteraceae</taxon>
        <taxon>Actibacterium</taxon>
    </lineage>
</organism>
<proteinExistence type="predicted"/>
<reference evidence="1" key="2">
    <citation type="submission" date="2020-09" db="EMBL/GenBank/DDBJ databases">
        <authorList>
            <person name="Sun Q."/>
            <person name="Zhou Y."/>
        </authorList>
    </citation>
    <scope>NUCLEOTIDE SEQUENCE</scope>
    <source>
        <strain evidence="1">CGMCC 1.16012</strain>
    </source>
</reference>
<reference evidence="1" key="1">
    <citation type="journal article" date="2014" name="Int. J. Syst. Evol. Microbiol.">
        <title>Complete genome sequence of Corynebacterium casei LMG S-19264T (=DSM 44701T), isolated from a smear-ripened cheese.</title>
        <authorList>
            <consortium name="US DOE Joint Genome Institute (JGI-PGF)"/>
            <person name="Walter F."/>
            <person name="Albersmeier A."/>
            <person name="Kalinowski J."/>
            <person name="Ruckert C."/>
        </authorList>
    </citation>
    <scope>NUCLEOTIDE SEQUENCE</scope>
    <source>
        <strain evidence="1">CGMCC 1.16012</strain>
    </source>
</reference>
<evidence type="ECO:0000313" key="1">
    <source>
        <dbReference type="EMBL" id="GGE49557.1"/>
    </source>
</evidence>
<name>A0A917AGV4_9RHOB</name>
<gene>
    <name evidence="1" type="ORF">GCM10011517_16710</name>
</gene>
<dbReference type="EMBL" id="BMKN01000002">
    <property type="protein sequence ID" value="GGE49557.1"/>
    <property type="molecule type" value="Genomic_DNA"/>
</dbReference>
<comment type="caution">
    <text evidence="1">The sequence shown here is derived from an EMBL/GenBank/DDBJ whole genome shotgun (WGS) entry which is preliminary data.</text>
</comment>
<protein>
    <submittedName>
        <fullName evidence="1">Uncharacterized protein</fullName>
    </submittedName>
</protein>